<keyword evidence="4" id="KW-0256">Endoplasmic reticulum</keyword>
<evidence type="ECO:0000256" key="10">
    <source>
        <dbReference type="SAM" id="MobiDB-lite"/>
    </source>
</evidence>
<gene>
    <name evidence="11" type="ORF">AB1Y20_018289</name>
</gene>
<dbReference type="PANTHER" id="PTHR13398">
    <property type="entry name" value="GDP-FUCOSE PROTEIN O-FUCOSYLTRANSFERASE 2"/>
    <property type="match status" value="1"/>
</dbReference>
<keyword evidence="9" id="KW-0802">TPR repeat</keyword>
<comment type="pathway">
    <text evidence="2">Protein modification; protein glycosylation.</text>
</comment>
<dbReference type="Gene3D" id="3.40.50.11340">
    <property type="match status" value="1"/>
</dbReference>
<evidence type="ECO:0000256" key="7">
    <source>
        <dbReference type="ARBA" id="ARBA00025803"/>
    </source>
</evidence>
<keyword evidence="12" id="KW-1185">Reference proteome</keyword>
<evidence type="ECO:0000313" key="12">
    <source>
        <dbReference type="Proteomes" id="UP001515480"/>
    </source>
</evidence>
<evidence type="ECO:0000256" key="8">
    <source>
        <dbReference type="ARBA" id="ARBA00026232"/>
    </source>
</evidence>
<dbReference type="EMBL" id="JBGBPQ010000006">
    <property type="protein sequence ID" value="KAL1523344.1"/>
    <property type="molecule type" value="Genomic_DNA"/>
</dbReference>
<feature type="compositionally biased region" description="Acidic residues" evidence="10">
    <location>
        <begin position="437"/>
        <end position="452"/>
    </location>
</feature>
<dbReference type="CDD" id="cd11296">
    <property type="entry name" value="O-FucT_like"/>
    <property type="match status" value="1"/>
</dbReference>
<dbReference type="InterPro" id="IPR019734">
    <property type="entry name" value="TPR_rpt"/>
</dbReference>
<dbReference type="AlphaFoldDB" id="A0AB34JRU0"/>
<evidence type="ECO:0000256" key="9">
    <source>
        <dbReference type="PROSITE-ProRule" id="PRU00339"/>
    </source>
</evidence>
<name>A0AB34JRU0_PRYPA</name>
<dbReference type="SMART" id="SM00028">
    <property type="entry name" value="TPR"/>
    <property type="match status" value="2"/>
</dbReference>
<dbReference type="GO" id="GO:0046922">
    <property type="term" value="F:peptide-O-fucosyltransferase activity"/>
    <property type="evidence" value="ECO:0007669"/>
    <property type="project" value="InterPro"/>
</dbReference>
<dbReference type="SUPFAM" id="SSF48452">
    <property type="entry name" value="TPR-like"/>
    <property type="match status" value="1"/>
</dbReference>
<dbReference type="Gene3D" id="1.25.40.10">
    <property type="entry name" value="Tetratricopeptide repeat domain"/>
    <property type="match status" value="1"/>
</dbReference>
<evidence type="ECO:0000256" key="3">
    <source>
        <dbReference type="ARBA" id="ARBA00022679"/>
    </source>
</evidence>
<organism evidence="11 12">
    <name type="scientific">Prymnesium parvum</name>
    <name type="common">Toxic golden alga</name>
    <dbReference type="NCBI Taxonomy" id="97485"/>
    <lineage>
        <taxon>Eukaryota</taxon>
        <taxon>Haptista</taxon>
        <taxon>Haptophyta</taxon>
        <taxon>Prymnesiophyceae</taxon>
        <taxon>Prymnesiales</taxon>
        <taxon>Prymnesiaceae</taxon>
        <taxon>Prymnesium</taxon>
    </lineage>
</organism>
<dbReference type="PANTHER" id="PTHR13398:SF0">
    <property type="entry name" value="GDP-FUCOSE PROTEIN O-FUCOSYLTRANSFERASE 2"/>
    <property type="match status" value="1"/>
</dbReference>
<dbReference type="InterPro" id="IPR011990">
    <property type="entry name" value="TPR-like_helical_dom_sf"/>
</dbReference>
<comment type="similarity">
    <text evidence="7">Belongs to the glycosyltransferase 68 family.</text>
</comment>
<evidence type="ECO:0000256" key="5">
    <source>
        <dbReference type="ARBA" id="ARBA00023253"/>
    </source>
</evidence>
<dbReference type="Proteomes" id="UP001515480">
    <property type="component" value="Unassembled WGS sequence"/>
</dbReference>
<proteinExistence type="inferred from homology"/>
<feature type="region of interest" description="Disordered" evidence="10">
    <location>
        <begin position="428"/>
        <end position="455"/>
    </location>
</feature>
<evidence type="ECO:0000256" key="6">
    <source>
        <dbReference type="ARBA" id="ARBA00023277"/>
    </source>
</evidence>
<accession>A0AB34JRU0</accession>
<keyword evidence="5" id="KW-0294">Fucose metabolism</keyword>
<keyword evidence="3" id="KW-0808">Transferase</keyword>
<sequence length="969" mass="105936">MAHSSLNDAAVALLEAGRAREAASAFRRAIQLAPNRHDAAAAYFNLGIAFKDQSRHFDSVVAYLEALTLRPAFPQAHFNLARSFQILADDPSPHGLLRHHARRRDALLRAARHFATAAAASPSRPDGSRGLEEVLTQLGEPARASAAYAAFLRASPREGVPPRRGVPCARLRQVLSQRREEASGEAEAPPPRSICRPRTRADAAAAARFAARGYAVLPPPLEAEALAYVAEHYAARLREGSGGGRESFYREERSARDREYDSILAKDRWALDNDELGLFLAERLAPLVRSYTGVCVKPAFVKAAWYEAGAKLPLHRDQVLNLFSISLILSSTPAGAASSAWPLHLIGPPNADGTPNHEVNLTAPVGGALLFRGRDFVHERPCCLGGGESSLVLLLHYVPHAWPEVACTLRLDPKAVDGLRHECTPRPPAAACAPPPGDDDACPEAEGGEAEDERGRWRCDPQAHAWLGPLHEEEAGGEGASSAAASVAAAAGPRGRFLLYSPCVASPREAGYCLGQWNNQLFQLHHALAVARALQRTLVVPPFVWMATQDGEQRWYAASHFLDLCVLRRRQPIIELADFSAMVSNASNGFLSHFLYPPYLLDGRDPTAFQGNFFRRHGLRFLQPRRMSPFAEVVQATGGRGDEPYSEGEGLAYWRAVALLIGKQQGEHAELHAQLYPEWFSPVRQSDGQPGGGVAEGLGGEREAVGLEREAVGREKERSLVGRHSAELAQWRPIAGRHPELKGEPLLDPALLRAGVPDVLALDFAPSYNFHVDRFAFDKELRVVHRYTRFTPRLQQGAEEAARLTFGGAPYLAVHLRRDGYERYCHGASSGLSHYKWRRFGVHVSAEACFPSVSSVAAAVRAALQRHGLRRVLLATNSQDADELAKLQALVPFSRWQPAEMSRTHPEWIPSVELLLCARAKAFIGTLPSTWSASVLIQRDLLHLGRNTTSFFGGFSPDSLTGSEAQRST</sequence>
<evidence type="ECO:0000256" key="2">
    <source>
        <dbReference type="ARBA" id="ARBA00004922"/>
    </source>
</evidence>
<feature type="repeat" description="TPR" evidence="9">
    <location>
        <begin position="3"/>
        <end position="36"/>
    </location>
</feature>
<dbReference type="Gene3D" id="3.40.50.11350">
    <property type="match status" value="1"/>
</dbReference>
<protein>
    <recommendedName>
        <fullName evidence="8">GDP-fucose protein O-fucosyltransferase 2</fullName>
    </recommendedName>
</protein>
<dbReference type="Pfam" id="PF10250">
    <property type="entry name" value="O-FucT"/>
    <property type="match status" value="1"/>
</dbReference>
<comment type="subcellular location">
    <subcellularLocation>
        <location evidence="1">Endoplasmic reticulum</location>
    </subcellularLocation>
</comment>
<dbReference type="InterPro" id="IPR045130">
    <property type="entry name" value="OFUT2-like"/>
</dbReference>
<comment type="caution">
    <text evidence="11">The sequence shown here is derived from an EMBL/GenBank/DDBJ whole genome shotgun (WGS) entry which is preliminary data.</text>
</comment>
<keyword evidence="6" id="KW-0119">Carbohydrate metabolism</keyword>
<dbReference type="PROSITE" id="PS50005">
    <property type="entry name" value="TPR"/>
    <property type="match status" value="2"/>
</dbReference>
<evidence type="ECO:0000313" key="11">
    <source>
        <dbReference type="EMBL" id="KAL1523344.1"/>
    </source>
</evidence>
<dbReference type="InterPro" id="IPR019378">
    <property type="entry name" value="GDP-Fuc_O-FucTrfase"/>
</dbReference>
<feature type="repeat" description="TPR" evidence="9">
    <location>
        <begin position="40"/>
        <end position="73"/>
    </location>
</feature>
<dbReference type="GO" id="GO:0006004">
    <property type="term" value="P:fucose metabolic process"/>
    <property type="evidence" value="ECO:0007669"/>
    <property type="project" value="UniProtKB-KW"/>
</dbReference>
<evidence type="ECO:0000256" key="1">
    <source>
        <dbReference type="ARBA" id="ARBA00004240"/>
    </source>
</evidence>
<reference evidence="11 12" key="1">
    <citation type="journal article" date="2024" name="Science">
        <title>Giant polyketide synthase enzymes in the biosynthesis of giant marine polyether toxins.</title>
        <authorList>
            <person name="Fallon T.R."/>
            <person name="Shende V.V."/>
            <person name="Wierzbicki I.H."/>
            <person name="Pendleton A.L."/>
            <person name="Watervoot N.F."/>
            <person name="Auber R.P."/>
            <person name="Gonzalez D.J."/>
            <person name="Wisecaver J.H."/>
            <person name="Moore B.S."/>
        </authorList>
    </citation>
    <scope>NUCLEOTIDE SEQUENCE [LARGE SCALE GENOMIC DNA]</scope>
    <source>
        <strain evidence="11 12">12B1</strain>
    </source>
</reference>
<evidence type="ECO:0000256" key="4">
    <source>
        <dbReference type="ARBA" id="ARBA00022824"/>
    </source>
</evidence>
<dbReference type="GO" id="GO:0005783">
    <property type="term" value="C:endoplasmic reticulum"/>
    <property type="evidence" value="ECO:0007669"/>
    <property type="project" value="UniProtKB-SubCell"/>
</dbReference>